<dbReference type="InterPro" id="IPR007965">
    <property type="entry name" value="GNAT_ATAT"/>
</dbReference>
<dbReference type="Proteomes" id="UP000504629">
    <property type="component" value="Unplaced"/>
</dbReference>
<protein>
    <recommendedName>
        <fullName evidence="3">Alpha-tubulin N-acetyltransferase</fullName>
        <shortName evidence="3">Alpha-TAT</shortName>
        <shortName evidence="3">TAT</shortName>
        <ecNumber evidence="3">2.3.1.108</ecNumber>
    </recommendedName>
    <alternativeName>
        <fullName evidence="3">Acetyltransferase mec-17 homolog</fullName>
    </alternativeName>
</protein>
<dbReference type="PROSITE" id="PS51730">
    <property type="entry name" value="GNAT_ATAT"/>
    <property type="match status" value="1"/>
</dbReference>
<feature type="site" description="Crucial for catalytic activity" evidence="3">
    <location>
        <position position="76"/>
    </location>
</feature>
<dbReference type="GO" id="GO:0070507">
    <property type="term" value="P:regulation of microtubule cytoskeleton organization"/>
    <property type="evidence" value="ECO:0007669"/>
    <property type="project" value="UniProtKB-UniRule"/>
</dbReference>
<evidence type="ECO:0000313" key="7">
    <source>
        <dbReference type="RefSeq" id="XP_028035403.1"/>
    </source>
</evidence>
<keyword evidence="1 3" id="KW-0808">Transferase</keyword>
<dbReference type="Pfam" id="PF05301">
    <property type="entry name" value="Acetyltransf_16"/>
    <property type="match status" value="1"/>
</dbReference>
<reference evidence="7" key="1">
    <citation type="submission" date="2025-08" db="UniProtKB">
        <authorList>
            <consortium name="RefSeq"/>
        </authorList>
    </citation>
    <scope>IDENTIFICATION</scope>
    <source>
        <tissue evidence="7">Silk gland</tissue>
    </source>
</reference>
<organism evidence="6 7">
    <name type="scientific">Bombyx mandarina</name>
    <name type="common">Wild silk moth</name>
    <name type="synonym">Wild silkworm</name>
    <dbReference type="NCBI Taxonomy" id="7092"/>
    <lineage>
        <taxon>Eukaryota</taxon>
        <taxon>Metazoa</taxon>
        <taxon>Ecdysozoa</taxon>
        <taxon>Arthropoda</taxon>
        <taxon>Hexapoda</taxon>
        <taxon>Insecta</taxon>
        <taxon>Pterygota</taxon>
        <taxon>Neoptera</taxon>
        <taxon>Endopterygota</taxon>
        <taxon>Lepidoptera</taxon>
        <taxon>Glossata</taxon>
        <taxon>Ditrysia</taxon>
        <taxon>Bombycoidea</taxon>
        <taxon>Bombycidae</taxon>
        <taxon>Bombycinae</taxon>
        <taxon>Bombyx</taxon>
    </lineage>
</organism>
<dbReference type="EC" id="2.3.1.108" evidence="3"/>
<accession>A0A6J2K149</accession>
<name>A0A6J2K149_BOMMA</name>
<dbReference type="KEGG" id="bman:114246874"/>
<evidence type="ECO:0000313" key="6">
    <source>
        <dbReference type="Proteomes" id="UP000504629"/>
    </source>
</evidence>
<feature type="compositionally biased region" description="Acidic residues" evidence="4">
    <location>
        <begin position="308"/>
        <end position="320"/>
    </location>
</feature>
<proteinExistence type="inferred from homology"/>
<dbReference type="HAMAP" id="MF_03130">
    <property type="entry name" value="mec17"/>
    <property type="match status" value="1"/>
</dbReference>
<dbReference type="AlphaFoldDB" id="A0A6J2K149"/>
<feature type="compositionally biased region" description="Polar residues" evidence="4">
    <location>
        <begin position="228"/>
        <end position="238"/>
    </location>
</feature>
<dbReference type="RefSeq" id="XP_028035403.1">
    <property type="nucleotide sequence ID" value="XM_028179602.1"/>
</dbReference>
<comment type="similarity">
    <text evidence="3">Belongs to the acetyltransferase ATAT1 family.</text>
</comment>
<evidence type="ECO:0000256" key="1">
    <source>
        <dbReference type="ARBA" id="ARBA00022679"/>
    </source>
</evidence>
<comment type="caution">
    <text evidence="3">Lacks conserved residue(s) required for the propagation of feature annotation.</text>
</comment>
<evidence type="ECO:0000256" key="4">
    <source>
        <dbReference type="SAM" id="MobiDB-lite"/>
    </source>
</evidence>
<feature type="region of interest" description="Disordered" evidence="4">
    <location>
        <begin position="223"/>
        <end position="249"/>
    </location>
</feature>
<dbReference type="GO" id="GO:0048666">
    <property type="term" value="P:neuron development"/>
    <property type="evidence" value="ECO:0007669"/>
    <property type="project" value="UniProtKB-UniRule"/>
</dbReference>
<dbReference type="OrthoDB" id="447510at2759"/>
<dbReference type="GeneID" id="114246874"/>
<feature type="region of interest" description="Disordered" evidence="4">
    <location>
        <begin position="275"/>
        <end position="360"/>
    </location>
</feature>
<feature type="binding site" evidence="3">
    <location>
        <begin position="142"/>
        <end position="155"/>
    </location>
    <ligand>
        <name>acetyl-CoA</name>
        <dbReference type="ChEBI" id="CHEBI:57288"/>
    </ligand>
</feature>
<dbReference type="PANTHER" id="PTHR12327:SF0">
    <property type="entry name" value="ALPHA-TUBULIN N-ACETYLTRANSFERASE 1"/>
    <property type="match status" value="1"/>
</dbReference>
<keyword evidence="2 3" id="KW-0012">Acyltransferase</keyword>
<sequence>MARRYTPAKEKLYKFVEICTMEWMVPVNEMLRDEITRIDYNLMTDTFEGNIRTVRMLQDSLSKLIDVLGEYSSAAQGLNRVITTGEKLRLCPSHVVYILKDKDAKNGEGEAVGMLKIGRKHLFLFDDKEQVRELEPLCVLDFYVVCNRQRTGCGKKLFDFMLKDTESDVHALAIDGPSHKMEQFLKRNYGVERLVRQNNNFAVSPKFFTFTTAELKLKAVNDRRDTCGSEQSRAQSGDSKAGRPVSSLPPVIGRFAAPRRPSAIANVIHGGNGLGYRQDSPNGNELDKLTFAPPARSPAPGTELGRELDDDEDEESDWEDGAGVGPVPTRPSQLEMEEACAALFDEPSPAGSSTSRRDSQLTDRGYFDVKFYHNKLW</sequence>
<gene>
    <name evidence="7" type="primary">LOC114246874</name>
</gene>
<dbReference type="InterPro" id="IPR038746">
    <property type="entry name" value="Atat"/>
</dbReference>
<dbReference type="GO" id="GO:0019799">
    <property type="term" value="F:tubulin N-acetyltransferase activity"/>
    <property type="evidence" value="ECO:0007669"/>
    <property type="project" value="UniProtKB-UniRule"/>
</dbReference>
<dbReference type="PANTHER" id="PTHR12327">
    <property type="entry name" value="ALPHA-TUBULIN N-ACETYLTRANSFERASE 1"/>
    <property type="match status" value="1"/>
</dbReference>
<dbReference type="Gene3D" id="3.40.630.30">
    <property type="match status" value="1"/>
</dbReference>
<dbReference type="GO" id="GO:0005874">
    <property type="term" value="C:microtubule"/>
    <property type="evidence" value="ECO:0007669"/>
    <property type="project" value="InterPro"/>
</dbReference>
<evidence type="ECO:0000259" key="5">
    <source>
        <dbReference type="PROSITE" id="PS51730"/>
    </source>
</evidence>
<feature type="domain" description="N-acetyltransferase" evidence="5">
    <location>
        <begin position="21"/>
        <end position="208"/>
    </location>
</feature>
<comment type="function">
    <text evidence="3">Specifically acetylates 'Lys-40' in alpha-tubulin on the lumenal side of microtubules. Promotes microtubule destabilization and accelerates microtubule dynamics; this activity may be independent of acetylation activity. Acetylates alpha-tubulin with a slow enzymatic rate, due to a catalytic site that is not optimized for acetyl transfer. Enters the microtubule through each end and diffuses quickly throughout the lumen of microtubules. Acetylates only long/old microtubules because of its slow acetylation rate since it does not have time to act on dynamically unstable microtubules before the enzyme is released.</text>
</comment>
<evidence type="ECO:0000256" key="2">
    <source>
        <dbReference type="ARBA" id="ARBA00023315"/>
    </source>
</evidence>
<evidence type="ECO:0000256" key="3">
    <source>
        <dbReference type="HAMAP-Rule" id="MF_03130"/>
    </source>
</evidence>
<keyword evidence="6" id="KW-1185">Reference proteome</keyword>
<comment type="catalytic activity">
    <reaction evidence="3">
        <text>L-lysyl-[alpha-tubulin] + acetyl-CoA = N(6)-acetyl-L-lysyl-[alpha-tubulin] + CoA + H(+)</text>
        <dbReference type="Rhea" id="RHEA:15277"/>
        <dbReference type="Rhea" id="RHEA-COMP:11278"/>
        <dbReference type="Rhea" id="RHEA-COMP:11279"/>
        <dbReference type="ChEBI" id="CHEBI:15378"/>
        <dbReference type="ChEBI" id="CHEBI:29969"/>
        <dbReference type="ChEBI" id="CHEBI:57287"/>
        <dbReference type="ChEBI" id="CHEBI:57288"/>
        <dbReference type="ChEBI" id="CHEBI:61930"/>
        <dbReference type="EC" id="2.3.1.108"/>
    </reaction>
</comment>